<gene>
    <name evidence="2" type="ORF">DET59_1249</name>
</gene>
<dbReference type="Proteomes" id="UP000252118">
    <property type="component" value="Unassembled WGS sequence"/>
</dbReference>
<accession>A0A366EEH8</accession>
<organism evidence="2 3">
    <name type="scientific">Rossellomorea aquimaris</name>
    <dbReference type="NCBI Taxonomy" id="189382"/>
    <lineage>
        <taxon>Bacteria</taxon>
        <taxon>Bacillati</taxon>
        <taxon>Bacillota</taxon>
        <taxon>Bacilli</taxon>
        <taxon>Bacillales</taxon>
        <taxon>Bacillaceae</taxon>
        <taxon>Rossellomorea</taxon>
    </lineage>
</organism>
<dbReference type="InterPro" id="IPR025441">
    <property type="entry name" value="DUF4181"/>
</dbReference>
<keyword evidence="1" id="KW-0812">Transmembrane</keyword>
<protein>
    <submittedName>
        <fullName evidence="2">Uncharacterized protein DUF4181</fullName>
    </submittedName>
</protein>
<evidence type="ECO:0000313" key="3">
    <source>
        <dbReference type="Proteomes" id="UP000252118"/>
    </source>
</evidence>
<feature type="transmembrane region" description="Helical" evidence="1">
    <location>
        <begin position="92"/>
        <end position="112"/>
    </location>
</feature>
<keyword evidence="1" id="KW-1133">Transmembrane helix</keyword>
<comment type="caution">
    <text evidence="2">The sequence shown here is derived from an EMBL/GenBank/DDBJ whole genome shotgun (WGS) entry which is preliminary data.</text>
</comment>
<reference evidence="2 3" key="1">
    <citation type="submission" date="2018-06" db="EMBL/GenBank/DDBJ databases">
        <title>Freshwater and sediment microbial communities from various areas in North America, analyzing microbe dynamics in response to fracking.</title>
        <authorList>
            <person name="Lamendella R."/>
        </authorList>
    </citation>
    <scope>NUCLEOTIDE SEQUENCE [LARGE SCALE GENOMIC DNA]</scope>
    <source>
        <strain evidence="2 3">97B</strain>
    </source>
</reference>
<dbReference type="RefSeq" id="WP_113971121.1">
    <property type="nucleotide sequence ID" value="NZ_QNRJ01000024.1"/>
</dbReference>
<name>A0A366EEH8_9BACI</name>
<keyword evidence="1" id="KW-0472">Membrane</keyword>
<proteinExistence type="predicted"/>
<dbReference type="AlphaFoldDB" id="A0A366EEH8"/>
<dbReference type="OrthoDB" id="2937263at2"/>
<evidence type="ECO:0000256" key="1">
    <source>
        <dbReference type="SAM" id="Phobius"/>
    </source>
</evidence>
<dbReference type="Pfam" id="PF13789">
    <property type="entry name" value="DUF4181"/>
    <property type="match status" value="1"/>
</dbReference>
<feature type="transmembrane region" description="Helical" evidence="1">
    <location>
        <begin position="6"/>
        <end position="22"/>
    </location>
</feature>
<dbReference type="EMBL" id="QNRJ01000024">
    <property type="protein sequence ID" value="RBP00807.1"/>
    <property type="molecule type" value="Genomic_DNA"/>
</dbReference>
<evidence type="ECO:0000313" key="2">
    <source>
        <dbReference type="EMBL" id="RBP00807.1"/>
    </source>
</evidence>
<sequence length="116" mass="13725">MYSFIFYVVITSAAYFIVEKIARRGWNIPYNRKSGFEGHGTIHTWVIRIGWTVFFICAVFFEAELVGAMIIVLLMGFEAFMQWRMKKAEREYIMTLLDLVFFIIFITVGYTFDFLV</sequence>